<organism evidence="3 4">
    <name type="scientific">Meganyctiphanes norvegica</name>
    <name type="common">Northern krill</name>
    <name type="synonym">Thysanopoda norvegica</name>
    <dbReference type="NCBI Taxonomy" id="48144"/>
    <lineage>
        <taxon>Eukaryota</taxon>
        <taxon>Metazoa</taxon>
        <taxon>Ecdysozoa</taxon>
        <taxon>Arthropoda</taxon>
        <taxon>Crustacea</taxon>
        <taxon>Multicrustacea</taxon>
        <taxon>Malacostraca</taxon>
        <taxon>Eumalacostraca</taxon>
        <taxon>Eucarida</taxon>
        <taxon>Euphausiacea</taxon>
        <taxon>Euphausiidae</taxon>
        <taxon>Meganyctiphanes</taxon>
    </lineage>
</organism>
<reference evidence="3 4" key="1">
    <citation type="submission" date="2024-05" db="EMBL/GenBank/DDBJ databases">
        <authorList>
            <person name="Wallberg A."/>
        </authorList>
    </citation>
    <scope>NUCLEOTIDE SEQUENCE [LARGE SCALE GENOMIC DNA]</scope>
</reference>
<dbReference type="Proteomes" id="UP001497623">
    <property type="component" value="Unassembled WGS sequence"/>
</dbReference>
<protein>
    <submittedName>
        <fullName evidence="3">Uncharacterized protein</fullName>
    </submittedName>
</protein>
<dbReference type="EMBL" id="CAXKWB010002139">
    <property type="protein sequence ID" value="CAL4066257.1"/>
    <property type="molecule type" value="Genomic_DNA"/>
</dbReference>
<sequence length="260" mass="29452">MVALAYWILLLKFVTKALKKTTRKFTKSFSSRIISEQATFFRHLVRKVKNIDEDKDMTSALNVTPSQHNMIDLMKEVEGALSGQDKDGQPVRARSISQEYRPAKFNKRFPNGNHAHRLLSESDGDNGSGYTAVSYNTEATEDEESDLPLSLQELLSVHVEIKSDNVNVMKNIITQVAKEDEGLPETDITPEEVTLPLRDVLNLVTLISTIEDQMNNEGENNLTPAESMWSVLTKDNPRDSLPLLKDMFLNGRPRLHQLRE</sequence>
<evidence type="ECO:0000256" key="1">
    <source>
        <dbReference type="SAM" id="MobiDB-lite"/>
    </source>
</evidence>
<accession>A0AAV2PYA1</accession>
<name>A0AAV2PYA1_MEGNR</name>
<feature type="signal peptide" evidence="2">
    <location>
        <begin position="1"/>
        <end position="19"/>
    </location>
</feature>
<gene>
    <name evidence="3" type="ORF">MNOR_LOCUS5504</name>
</gene>
<keyword evidence="4" id="KW-1185">Reference proteome</keyword>
<feature type="region of interest" description="Disordered" evidence="1">
    <location>
        <begin position="105"/>
        <end position="132"/>
    </location>
</feature>
<keyword evidence="2" id="KW-0732">Signal</keyword>
<evidence type="ECO:0000313" key="3">
    <source>
        <dbReference type="EMBL" id="CAL4066257.1"/>
    </source>
</evidence>
<dbReference type="AlphaFoldDB" id="A0AAV2PYA1"/>
<proteinExistence type="predicted"/>
<evidence type="ECO:0000313" key="4">
    <source>
        <dbReference type="Proteomes" id="UP001497623"/>
    </source>
</evidence>
<comment type="caution">
    <text evidence="3">The sequence shown here is derived from an EMBL/GenBank/DDBJ whole genome shotgun (WGS) entry which is preliminary data.</text>
</comment>
<feature type="chain" id="PRO_5043359998" evidence="2">
    <location>
        <begin position="20"/>
        <end position="260"/>
    </location>
</feature>
<evidence type="ECO:0000256" key="2">
    <source>
        <dbReference type="SAM" id="SignalP"/>
    </source>
</evidence>